<dbReference type="STRING" id="1073090.A0A1L9SSL4"/>
<feature type="transmembrane region" description="Helical" evidence="6">
    <location>
        <begin position="285"/>
        <end position="303"/>
    </location>
</feature>
<dbReference type="Gene3D" id="1.20.1250.20">
    <property type="entry name" value="MFS general substrate transporter like domains"/>
    <property type="match status" value="1"/>
</dbReference>
<dbReference type="InterPro" id="IPR020846">
    <property type="entry name" value="MFS_dom"/>
</dbReference>
<keyword evidence="9" id="KW-1185">Reference proteome</keyword>
<dbReference type="GO" id="GO:0016020">
    <property type="term" value="C:membrane"/>
    <property type="evidence" value="ECO:0007669"/>
    <property type="project" value="UniProtKB-SubCell"/>
</dbReference>
<feature type="domain" description="Major facilitator superfamily (MFS) profile" evidence="7">
    <location>
        <begin position="91"/>
        <end position="526"/>
    </location>
</feature>
<keyword evidence="3 6" id="KW-1133">Transmembrane helix</keyword>
<dbReference type="Proteomes" id="UP000184188">
    <property type="component" value="Unassembled WGS sequence"/>
</dbReference>
<protein>
    <recommendedName>
        <fullName evidence="7">Major facilitator superfamily (MFS) profile domain-containing protein</fullName>
    </recommendedName>
</protein>
<feature type="transmembrane region" description="Helical" evidence="6">
    <location>
        <begin position="504"/>
        <end position="522"/>
    </location>
</feature>
<dbReference type="Pfam" id="PF00083">
    <property type="entry name" value="Sugar_tr"/>
    <property type="match status" value="2"/>
</dbReference>
<evidence type="ECO:0000313" key="9">
    <source>
        <dbReference type="Proteomes" id="UP000184188"/>
    </source>
</evidence>
<proteinExistence type="predicted"/>
<dbReference type="VEuPathDB" id="FungiDB:ASPZODRAFT_128708"/>
<evidence type="ECO:0000313" key="8">
    <source>
        <dbReference type="EMBL" id="OJJ50101.1"/>
    </source>
</evidence>
<feature type="transmembrane region" description="Helical" evidence="6">
    <location>
        <begin position="134"/>
        <end position="157"/>
    </location>
</feature>
<evidence type="ECO:0000256" key="1">
    <source>
        <dbReference type="ARBA" id="ARBA00004141"/>
    </source>
</evidence>
<feature type="transmembrane region" description="Helical" evidence="6">
    <location>
        <begin position="381"/>
        <end position="400"/>
    </location>
</feature>
<evidence type="ECO:0000256" key="5">
    <source>
        <dbReference type="SAM" id="MobiDB-lite"/>
    </source>
</evidence>
<feature type="transmembrane region" description="Helical" evidence="6">
    <location>
        <begin position="240"/>
        <end position="265"/>
    </location>
</feature>
<dbReference type="InterPro" id="IPR005828">
    <property type="entry name" value="MFS_sugar_transport-like"/>
</dbReference>
<gene>
    <name evidence="8" type="ORF">ASPZODRAFT_128708</name>
</gene>
<feature type="transmembrane region" description="Helical" evidence="6">
    <location>
        <begin position="412"/>
        <end position="431"/>
    </location>
</feature>
<dbReference type="PROSITE" id="PS50850">
    <property type="entry name" value="MFS"/>
    <property type="match status" value="1"/>
</dbReference>
<accession>A0A1L9SSL4</accession>
<dbReference type="PANTHER" id="PTHR24064">
    <property type="entry name" value="SOLUTE CARRIER FAMILY 22 MEMBER"/>
    <property type="match status" value="1"/>
</dbReference>
<name>A0A1L9SSL4_9EURO</name>
<feature type="transmembrane region" description="Helical" evidence="6">
    <location>
        <begin position="164"/>
        <end position="184"/>
    </location>
</feature>
<evidence type="ECO:0000256" key="6">
    <source>
        <dbReference type="SAM" id="Phobius"/>
    </source>
</evidence>
<dbReference type="AlphaFoldDB" id="A0A1L9SSL4"/>
<dbReference type="SUPFAM" id="SSF103473">
    <property type="entry name" value="MFS general substrate transporter"/>
    <property type="match status" value="1"/>
</dbReference>
<keyword evidence="2 6" id="KW-0812">Transmembrane</keyword>
<evidence type="ECO:0000256" key="2">
    <source>
        <dbReference type="ARBA" id="ARBA00022692"/>
    </source>
</evidence>
<feature type="transmembrane region" description="Helical" evidence="6">
    <location>
        <begin position="476"/>
        <end position="498"/>
    </location>
</feature>
<dbReference type="InterPro" id="IPR036259">
    <property type="entry name" value="MFS_trans_sf"/>
</dbReference>
<sequence length="647" mass="73026">MVDAINNGVAAAKLNGDNTAMNLPEKEAFDRLIRPTDSYTENGTYWADLPIGERVKFVSAVNKAETNRELGNLWQMIKDDPLSPIGFYFREYVVPGAGLGLEGYVLFSIGNISPLFDDVFKACWKEGTTCNLNWIAAITYLEIIGIIFGQIMVGIIGDWIGRRWGLIQDATIMFLGLIMLVAAWGVTENGWVICYAWSLWFYSIGVGGEYPMTVTIGMENGAGSGSVTTREDRLHRGRKVTLAFLMQGWGQVFNQAVLMILLIIFHHGSISAPYSAVAVQWTYRISFALPAVGTLWLIYYRAYHMKAASKQLAIIKKRSHVTGYDTESLRLTLKYFGPRLLATAGCWFFNDVFVYGSKLFQSEFIDILLPNETGIFPTWEYNLLNASVSLAGYYLAAFFVDHKLYGRKWMQIIGFLAVFITYVIPAFNYTYYTEAAHVHSFQAMYFLGSFFTQFGPNCITFLVAGEVFPTPIRATAHGISAASGKLGALWVAILYNYIGVEERFKIVPWFGLAGLLLTYLFLPDTTGLDLKEQERRWEYIRSGREAEYHGPAIHSKHLSVWERFRGVGKNYNAEIDYQQKVEEMRSTWEAAMIEKTQDESGTAVDTDEELHEGQVHEYFRRTSPMFGGAEKTLPREEGFSLPPAAEE</sequence>
<dbReference type="GO" id="GO:0022857">
    <property type="term" value="F:transmembrane transporter activity"/>
    <property type="evidence" value="ECO:0007669"/>
    <property type="project" value="InterPro"/>
</dbReference>
<reference evidence="9" key="1">
    <citation type="journal article" date="2017" name="Genome Biol.">
        <title>Comparative genomics reveals high biological diversity and specific adaptations in the industrially and medically important fungal genus Aspergillus.</title>
        <authorList>
            <person name="de Vries R.P."/>
            <person name="Riley R."/>
            <person name="Wiebenga A."/>
            <person name="Aguilar-Osorio G."/>
            <person name="Amillis S."/>
            <person name="Uchima C.A."/>
            <person name="Anderluh G."/>
            <person name="Asadollahi M."/>
            <person name="Askin M."/>
            <person name="Barry K."/>
            <person name="Battaglia E."/>
            <person name="Bayram O."/>
            <person name="Benocci T."/>
            <person name="Braus-Stromeyer S.A."/>
            <person name="Caldana C."/>
            <person name="Canovas D."/>
            <person name="Cerqueira G.C."/>
            <person name="Chen F."/>
            <person name="Chen W."/>
            <person name="Choi C."/>
            <person name="Clum A."/>
            <person name="Dos Santos R.A."/>
            <person name="Damasio A.R."/>
            <person name="Diallinas G."/>
            <person name="Emri T."/>
            <person name="Fekete E."/>
            <person name="Flipphi M."/>
            <person name="Freyberg S."/>
            <person name="Gallo A."/>
            <person name="Gournas C."/>
            <person name="Habgood R."/>
            <person name="Hainaut M."/>
            <person name="Harispe M.L."/>
            <person name="Henrissat B."/>
            <person name="Hilden K.S."/>
            <person name="Hope R."/>
            <person name="Hossain A."/>
            <person name="Karabika E."/>
            <person name="Karaffa L."/>
            <person name="Karanyi Z."/>
            <person name="Krasevec N."/>
            <person name="Kuo A."/>
            <person name="Kusch H."/>
            <person name="LaButti K."/>
            <person name="Lagendijk E.L."/>
            <person name="Lapidus A."/>
            <person name="Levasseur A."/>
            <person name="Lindquist E."/>
            <person name="Lipzen A."/>
            <person name="Logrieco A.F."/>
            <person name="MacCabe A."/>
            <person name="Maekelae M.R."/>
            <person name="Malavazi I."/>
            <person name="Melin P."/>
            <person name="Meyer V."/>
            <person name="Mielnichuk N."/>
            <person name="Miskei M."/>
            <person name="Molnar A.P."/>
            <person name="Mule G."/>
            <person name="Ngan C.Y."/>
            <person name="Orejas M."/>
            <person name="Orosz E."/>
            <person name="Ouedraogo J.P."/>
            <person name="Overkamp K.M."/>
            <person name="Park H.-S."/>
            <person name="Perrone G."/>
            <person name="Piumi F."/>
            <person name="Punt P.J."/>
            <person name="Ram A.F."/>
            <person name="Ramon A."/>
            <person name="Rauscher S."/>
            <person name="Record E."/>
            <person name="Riano-Pachon D.M."/>
            <person name="Robert V."/>
            <person name="Roehrig J."/>
            <person name="Ruller R."/>
            <person name="Salamov A."/>
            <person name="Salih N.S."/>
            <person name="Samson R.A."/>
            <person name="Sandor E."/>
            <person name="Sanguinetti M."/>
            <person name="Schuetze T."/>
            <person name="Sepcic K."/>
            <person name="Shelest E."/>
            <person name="Sherlock G."/>
            <person name="Sophianopoulou V."/>
            <person name="Squina F.M."/>
            <person name="Sun H."/>
            <person name="Susca A."/>
            <person name="Todd R.B."/>
            <person name="Tsang A."/>
            <person name="Unkles S.E."/>
            <person name="van de Wiele N."/>
            <person name="van Rossen-Uffink D."/>
            <person name="Oliveira J.V."/>
            <person name="Vesth T.C."/>
            <person name="Visser J."/>
            <person name="Yu J.-H."/>
            <person name="Zhou M."/>
            <person name="Andersen M.R."/>
            <person name="Archer D.B."/>
            <person name="Baker S.E."/>
            <person name="Benoit I."/>
            <person name="Brakhage A.A."/>
            <person name="Braus G.H."/>
            <person name="Fischer R."/>
            <person name="Frisvad J.C."/>
            <person name="Goldman G.H."/>
            <person name="Houbraken J."/>
            <person name="Oakley B."/>
            <person name="Pocsi I."/>
            <person name="Scazzocchio C."/>
            <person name="Seiboth B."/>
            <person name="vanKuyk P.A."/>
            <person name="Wortman J."/>
            <person name="Dyer P.S."/>
            <person name="Grigoriev I.V."/>
        </authorList>
    </citation>
    <scope>NUCLEOTIDE SEQUENCE [LARGE SCALE GENOMIC DNA]</scope>
    <source>
        <strain evidence="9">CBS 506.65</strain>
    </source>
</reference>
<dbReference type="EMBL" id="KV878337">
    <property type="protein sequence ID" value="OJJ50101.1"/>
    <property type="molecule type" value="Genomic_DNA"/>
</dbReference>
<comment type="subcellular location">
    <subcellularLocation>
        <location evidence="1">Membrane</location>
        <topology evidence="1">Multi-pass membrane protein</topology>
    </subcellularLocation>
</comment>
<dbReference type="RefSeq" id="XP_022584611.1">
    <property type="nucleotide sequence ID" value="XM_022722098.1"/>
</dbReference>
<dbReference type="GeneID" id="34608563"/>
<evidence type="ECO:0000259" key="7">
    <source>
        <dbReference type="PROSITE" id="PS50850"/>
    </source>
</evidence>
<organism evidence="8 9">
    <name type="scientific">Penicilliopsis zonata CBS 506.65</name>
    <dbReference type="NCBI Taxonomy" id="1073090"/>
    <lineage>
        <taxon>Eukaryota</taxon>
        <taxon>Fungi</taxon>
        <taxon>Dikarya</taxon>
        <taxon>Ascomycota</taxon>
        <taxon>Pezizomycotina</taxon>
        <taxon>Eurotiomycetes</taxon>
        <taxon>Eurotiomycetidae</taxon>
        <taxon>Eurotiales</taxon>
        <taxon>Aspergillaceae</taxon>
        <taxon>Penicilliopsis</taxon>
    </lineage>
</organism>
<evidence type="ECO:0000256" key="3">
    <source>
        <dbReference type="ARBA" id="ARBA00022989"/>
    </source>
</evidence>
<dbReference type="OrthoDB" id="433512at2759"/>
<evidence type="ECO:0000256" key="4">
    <source>
        <dbReference type="ARBA" id="ARBA00023136"/>
    </source>
</evidence>
<feature type="transmembrane region" description="Helical" evidence="6">
    <location>
        <begin position="443"/>
        <end position="464"/>
    </location>
</feature>
<feature type="region of interest" description="Disordered" evidence="5">
    <location>
        <begin position="623"/>
        <end position="647"/>
    </location>
</feature>
<keyword evidence="4 6" id="KW-0472">Membrane</keyword>